<dbReference type="InterPro" id="IPR003439">
    <property type="entry name" value="ABC_transporter-like_ATP-bd"/>
</dbReference>
<reference evidence="5 6" key="1">
    <citation type="submission" date="2020-08" db="EMBL/GenBank/DDBJ databases">
        <title>Genomic Encyclopedia of Type Strains, Phase IV (KMG-V): Genome sequencing to study the core and pangenomes of soil and plant-associated prokaryotes.</title>
        <authorList>
            <person name="Whitman W."/>
        </authorList>
    </citation>
    <scope>NUCLEOTIDE SEQUENCE [LARGE SCALE GENOMIC DNA]</scope>
    <source>
        <strain evidence="5 6">B3ACCR2</strain>
    </source>
</reference>
<accession>A0A839PXV7</accession>
<dbReference type="PANTHER" id="PTHR19211:SF123">
    <property type="entry name" value="ABC TRANSPORTER"/>
    <property type="match status" value="1"/>
</dbReference>
<feature type="domain" description="ABC transporter" evidence="4">
    <location>
        <begin position="5"/>
        <end position="271"/>
    </location>
</feature>
<evidence type="ECO:0000313" key="6">
    <source>
        <dbReference type="Proteomes" id="UP000590811"/>
    </source>
</evidence>
<dbReference type="GO" id="GO:0016887">
    <property type="term" value="F:ATP hydrolysis activity"/>
    <property type="evidence" value="ECO:0007669"/>
    <property type="project" value="InterPro"/>
</dbReference>
<dbReference type="Gene3D" id="3.40.50.300">
    <property type="entry name" value="P-loop containing nucleotide triphosphate hydrolases"/>
    <property type="match status" value="2"/>
</dbReference>
<dbReference type="PROSITE" id="PS00211">
    <property type="entry name" value="ABC_TRANSPORTER_1"/>
    <property type="match status" value="1"/>
</dbReference>
<feature type="domain" description="ABC transporter" evidence="4">
    <location>
        <begin position="350"/>
        <end position="560"/>
    </location>
</feature>
<dbReference type="GO" id="GO:0005524">
    <property type="term" value="F:ATP binding"/>
    <property type="evidence" value="ECO:0007669"/>
    <property type="project" value="UniProtKB-KW"/>
</dbReference>
<dbReference type="PANTHER" id="PTHR19211">
    <property type="entry name" value="ATP-BINDING TRANSPORT PROTEIN-RELATED"/>
    <property type="match status" value="1"/>
</dbReference>
<dbReference type="Pfam" id="PF00005">
    <property type="entry name" value="ABC_tran"/>
    <property type="match status" value="2"/>
</dbReference>
<dbReference type="RefSeq" id="WP_184510672.1">
    <property type="nucleotide sequence ID" value="NZ_JACHVT010000005.1"/>
</dbReference>
<dbReference type="InterPro" id="IPR017871">
    <property type="entry name" value="ABC_transporter-like_CS"/>
</dbReference>
<organism evidence="5 6">
    <name type="scientific">Terracoccus luteus</name>
    <dbReference type="NCBI Taxonomy" id="53356"/>
    <lineage>
        <taxon>Bacteria</taxon>
        <taxon>Bacillati</taxon>
        <taxon>Actinomycetota</taxon>
        <taxon>Actinomycetes</taxon>
        <taxon>Micrococcales</taxon>
        <taxon>Intrasporangiaceae</taxon>
        <taxon>Terracoccus</taxon>
    </lineage>
</organism>
<dbReference type="InterPro" id="IPR003593">
    <property type="entry name" value="AAA+_ATPase"/>
</dbReference>
<dbReference type="EMBL" id="JACHVT010000005">
    <property type="protein sequence ID" value="MBB2987554.1"/>
    <property type="molecule type" value="Genomic_DNA"/>
</dbReference>
<evidence type="ECO:0000259" key="4">
    <source>
        <dbReference type="PROSITE" id="PS50893"/>
    </source>
</evidence>
<keyword evidence="1" id="KW-0677">Repeat</keyword>
<dbReference type="AlphaFoldDB" id="A0A839PXV7"/>
<dbReference type="PROSITE" id="PS50893">
    <property type="entry name" value="ABC_TRANSPORTER_2"/>
    <property type="match status" value="2"/>
</dbReference>
<dbReference type="InterPro" id="IPR050611">
    <property type="entry name" value="ABCF"/>
</dbReference>
<keyword evidence="3" id="KW-0067">ATP-binding</keyword>
<gene>
    <name evidence="5" type="ORF">FHW14_002737</name>
</gene>
<sequence length="560" mass="60440">MSTTLRVRDLDVAYGARLLFTGLDVTVTDGDVLAVVGPNGSGKSTLMRTLAGDLGVDPALGPGAVTLAPADATIAWLPQVIPDPSETLLTYARRRTGVEDADRALERTSAALASAGDHPERADEDAYAAALDHWLALGAADLEERLPEVAARVGLGVDPHRQLGSLSGGQAARAALVAVLLSRHEVLLLDEPTNDLDVRGLDLVADFVVTHPGPVLVAGHDRRWLDEVATGVLELDVHQQRIGHYTGGYSEFVHQREVVRSHARQAYEQYATERDGLLAQSRQRRDWAERGRRNVARGDEADKHIREKHRARADRQAARGARLERAADRLDAVEQPRKEWRLRYTVGEGPPSADVVATLSDAVVHRDAFTLGPVTLGLGRGDRVALVGENGSGKTTLLDTLLGDLPLDAGRRSLGARVTVGRLDQRRSQLDSDEPLTELARTALGPASGTGRPWQPADVRTLLAKFGLGAEHVARPARSLSMGERTRACMALFQGRAVNVLVLDEPTNHLDVDAIEQLEAAVAAFSGTVLVVSHDVGLLDGIRLTHRWHVDRGRVHVESL</sequence>
<protein>
    <submittedName>
        <fullName evidence="5">ATPase subunit of ABC transporter with duplicated ATPase domains</fullName>
    </submittedName>
</protein>
<name>A0A839PXV7_9MICO</name>
<evidence type="ECO:0000256" key="3">
    <source>
        <dbReference type="ARBA" id="ARBA00022840"/>
    </source>
</evidence>
<dbReference type="InterPro" id="IPR027417">
    <property type="entry name" value="P-loop_NTPase"/>
</dbReference>
<evidence type="ECO:0000256" key="1">
    <source>
        <dbReference type="ARBA" id="ARBA00022737"/>
    </source>
</evidence>
<dbReference type="SMART" id="SM00382">
    <property type="entry name" value="AAA"/>
    <property type="match status" value="2"/>
</dbReference>
<evidence type="ECO:0000256" key="2">
    <source>
        <dbReference type="ARBA" id="ARBA00022741"/>
    </source>
</evidence>
<proteinExistence type="predicted"/>
<keyword evidence="2" id="KW-0547">Nucleotide-binding</keyword>
<dbReference type="Proteomes" id="UP000590811">
    <property type="component" value="Unassembled WGS sequence"/>
</dbReference>
<dbReference type="SUPFAM" id="SSF52540">
    <property type="entry name" value="P-loop containing nucleoside triphosphate hydrolases"/>
    <property type="match status" value="2"/>
</dbReference>
<comment type="caution">
    <text evidence="5">The sequence shown here is derived from an EMBL/GenBank/DDBJ whole genome shotgun (WGS) entry which is preliminary data.</text>
</comment>
<evidence type="ECO:0000313" key="5">
    <source>
        <dbReference type="EMBL" id="MBB2987554.1"/>
    </source>
</evidence>